<dbReference type="OrthoDB" id="5994822at2"/>
<gene>
    <name evidence="2" type="ORF">EPA99_08045</name>
</gene>
<dbReference type="RefSeq" id="WP_129470685.1">
    <property type="nucleotide sequence ID" value="NZ_SAWZ01000003.1"/>
</dbReference>
<proteinExistence type="predicted"/>
<name>A0A4Q1JW98_9GAMM</name>
<keyword evidence="3" id="KW-1185">Reference proteome</keyword>
<dbReference type="InterPro" id="IPR054246">
    <property type="entry name" value="DUF6973"/>
</dbReference>
<sequence length="288" mass="31912">MVDITDPKAAKRQIEQEAYQAYERLSGQVLARREDGSFRSQGHNDELDAFRHAYVSGRVTQVAWDQQWIARKFGNDAEIGPAHPNDPYEHRMDLWNNEAGRRLGDAAADPQTLARNVYAALRNGELVSGLGDPRLRQLFPDDPRLARPQGDPQRELVTAADVDHINRDAVRLMDQARDRFPGAHPDRAYFNALRGQLPASVSDTKVAEVMAAAKQAGIQRADQVGTVTLRDDQIFVAGTTPGFRARVDATAPAPDMRESLYQVDQHNAVRAYDEGARAPASPSQAPVR</sequence>
<organism evidence="2 3">
    <name type="scientific">Pseudoxanthomonas composti</name>
    <dbReference type="NCBI Taxonomy" id="2137479"/>
    <lineage>
        <taxon>Bacteria</taxon>
        <taxon>Pseudomonadati</taxon>
        <taxon>Pseudomonadota</taxon>
        <taxon>Gammaproteobacteria</taxon>
        <taxon>Lysobacterales</taxon>
        <taxon>Lysobacteraceae</taxon>
        <taxon>Pseudoxanthomonas</taxon>
    </lineage>
</organism>
<evidence type="ECO:0000313" key="2">
    <source>
        <dbReference type="EMBL" id="RXR06578.1"/>
    </source>
</evidence>
<dbReference type="AlphaFoldDB" id="A0A4Q1JW98"/>
<accession>A0A4Q1JW98</accession>
<comment type="caution">
    <text evidence="2">The sequence shown here is derived from an EMBL/GenBank/DDBJ whole genome shotgun (WGS) entry which is preliminary data.</text>
</comment>
<evidence type="ECO:0000313" key="3">
    <source>
        <dbReference type="Proteomes" id="UP000289784"/>
    </source>
</evidence>
<dbReference type="Proteomes" id="UP000289784">
    <property type="component" value="Unassembled WGS sequence"/>
</dbReference>
<dbReference type="EMBL" id="SAWZ01000003">
    <property type="protein sequence ID" value="RXR06578.1"/>
    <property type="molecule type" value="Genomic_DNA"/>
</dbReference>
<protein>
    <recommendedName>
        <fullName evidence="1">DUF6973 domain-containing protein</fullName>
    </recommendedName>
</protein>
<reference evidence="2 3" key="1">
    <citation type="submission" date="2019-01" db="EMBL/GenBank/DDBJ databases">
        <title>Pseudoxanthomonas composti sp. nov., isolated from compost.</title>
        <authorList>
            <person name="Yang G."/>
        </authorList>
    </citation>
    <scope>NUCLEOTIDE SEQUENCE [LARGE SCALE GENOMIC DNA]</scope>
    <source>
        <strain evidence="2 3">GSS15</strain>
    </source>
</reference>
<feature type="domain" description="DUF6973" evidence="1">
    <location>
        <begin position="38"/>
        <end position="122"/>
    </location>
</feature>
<dbReference type="Pfam" id="PF22322">
    <property type="entry name" value="DUF6973"/>
    <property type="match status" value="1"/>
</dbReference>
<evidence type="ECO:0000259" key="1">
    <source>
        <dbReference type="Pfam" id="PF22322"/>
    </source>
</evidence>